<organism evidence="1 2">
    <name type="scientific">Cryptolaemus montrouzieri</name>
    <dbReference type="NCBI Taxonomy" id="559131"/>
    <lineage>
        <taxon>Eukaryota</taxon>
        <taxon>Metazoa</taxon>
        <taxon>Ecdysozoa</taxon>
        <taxon>Arthropoda</taxon>
        <taxon>Hexapoda</taxon>
        <taxon>Insecta</taxon>
        <taxon>Pterygota</taxon>
        <taxon>Neoptera</taxon>
        <taxon>Endopterygota</taxon>
        <taxon>Coleoptera</taxon>
        <taxon>Polyphaga</taxon>
        <taxon>Cucujiformia</taxon>
        <taxon>Coccinelloidea</taxon>
        <taxon>Coccinellidae</taxon>
        <taxon>Scymninae</taxon>
        <taxon>Scymnini</taxon>
        <taxon>Cryptolaemus</taxon>
    </lineage>
</organism>
<gene>
    <name evidence="1" type="ORF">HHI36_010319</name>
</gene>
<dbReference type="Proteomes" id="UP001516400">
    <property type="component" value="Unassembled WGS sequence"/>
</dbReference>
<proteinExistence type="predicted"/>
<dbReference type="AlphaFoldDB" id="A0ABD2MIF4"/>
<feature type="non-terminal residue" evidence="1">
    <location>
        <position position="1"/>
    </location>
</feature>
<sequence>EMRLKNRRGMNKELFLLIHDNIKSSSKPPPFLSSSLDLPEGFTANHVIGVVSSSTSAASISVTQQAFSQKALDKNFTAAPSLEQNAKFKAAKRKYCDFCAFSLKKKTSTQCSACDHLICGSHIAKKLCRDC</sequence>
<reference evidence="1 2" key="1">
    <citation type="journal article" date="2021" name="BMC Biol.">
        <title>Horizontally acquired antibacterial genes associated with adaptive radiation of ladybird beetles.</title>
        <authorList>
            <person name="Li H.S."/>
            <person name="Tang X.F."/>
            <person name="Huang Y.H."/>
            <person name="Xu Z.Y."/>
            <person name="Chen M.L."/>
            <person name="Du X.Y."/>
            <person name="Qiu B.Y."/>
            <person name="Chen P.T."/>
            <person name="Zhang W."/>
            <person name="Slipinski A."/>
            <person name="Escalona H.E."/>
            <person name="Waterhouse R.M."/>
            <person name="Zwick A."/>
            <person name="Pang H."/>
        </authorList>
    </citation>
    <scope>NUCLEOTIDE SEQUENCE [LARGE SCALE GENOMIC DNA]</scope>
    <source>
        <strain evidence="1">SYSU2018</strain>
    </source>
</reference>
<evidence type="ECO:0000313" key="2">
    <source>
        <dbReference type="Proteomes" id="UP001516400"/>
    </source>
</evidence>
<keyword evidence="2" id="KW-1185">Reference proteome</keyword>
<name>A0ABD2MIF4_9CUCU</name>
<evidence type="ECO:0000313" key="1">
    <source>
        <dbReference type="EMBL" id="KAL3266134.1"/>
    </source>
</evidence>
<dbReference type="EMBL" id="JABFTP020000001">
    <property type="protein sequence ID" value="KAL3266134.1"/>
    <property type="molecule type" value="Genomic_DNA"/>
</dbReference>
<comment type="caution">
    <text evidence="1">The sequence shown here is derived from an EMBL/GenBank/DDBJ whole genome shotgun (WGS) entry which is preliminary data.</text>
</comment>
<protein>
    <submittedName>
        <fullName evidence="1">Uncharacterized protein</fullName>
    </submittedName>
</protein>
<accession>A0ABD2MIF4</accession>